<name>A0A832I4X0_UNCEI</name>
<dbReference type="Pfam" id="PF05099">
    <property type="entry name" value="TerB"/>
    <property type="match status" value="1"/>
</dbReference>
<dbReference type="InterPro" id="IPR007791">
    <property type="entry name" value="DjlA_N"/>
</dbReference>
<dbReference type="AlphaFoldDB" id="A0A832I4X0"/>
<feature type="domain" description="Co-chaperone DjlA N-terminal" evidence="1">
    <location>
        <begin position="7"/>
        <end position="112"/>
    </location>
</feature>
<accession>A0A832I4X0</accession>
<sequence>MTDREREAVAALCLMAAFADGSKADRERDQLKEIFESIGGGATASVYHRVVLKKIALEDEAAALGSSELRALAYELAVSVCDADGAASDAERAYLERLRAALGLGAAQAERVMRDAEALASAPLEAAAPAAVAHAAPPAAAPAAAAGPVAVGTALPPAPAPLVPAAAAAMAGAAAGAPGGAAPDPREAEVDGLVLRHAILAGGLELLPQNLSTLAIIPLQMRMTYEIGKRYGFTLDRGHVQDFLGTVGIGMTSQVVEQFARKFLGKAVKKVAGKGAGKLASAAAGPAITFATTYGLGMVAKRYYAGGRRLDASALRAAFDEQMARGQQLFDRHRGDVEASARRTGPLDVMGWIRG</sequence>
<dbReference type="EMBL" id="DSQF01000020">
    <property type="protein sequence ID" value="HGZ43669.1"/>
    <property type="molecule type" value="Genomic_DNA"/>
</dbReference>
<evidence type="ECO:0000259" key="1">
    <source>
        <dbReference type="Pfam" id="PF05099"/>
    </source>
</evidence>
<dbReference type="Gene3D" id="1.10.3680.10">
    <property type="entry name" value="TerB-like"/>
    <property type="match status" value="1"/>
</dbReference>
<dbReference type="CDD" id="cd07176">
    <property type="entry name" value="terB"/>
    <property type="match status" value="1"/>
</dbReference>
<reference evidence="2" key="1">
    <citation type="journal article" date="2020" name="mSystems">
        <title>Genome- and Community-Level Interaction Insights into Carbon Utilization and Element Cycling Functions of Hydrothermarchaeota in Hydrothermal Sediment.</title>
        <authorList>
            <person name="Zhou Z."/>
            <person name="Liu Y."/>
            <person name="Xu W."/>
            <person name="Pan J."/>
            <person name="Luo Z.H."/>
            <person name="Li M."/>
        </authorList>
    </citation>
    <scope>NUCLEOTIDE SEQUENCE [LARGE SCALE GENOMIC DNA]</scope>
    <source>
        <strain evidence="2">SpSt-381</strain>
    </source>
</reference>
<organism evidence="2">
    <name type="scientific">Eiseniibacteriota bacterium</name>
    <dbReference type="NCBI Taxonomy" id="2212470"/>
    <lineage>
        <taxon>Bacteria</taxon>
        <taxon>Candidatus Eiseniibacteriota</taxon>
    </lineage>
</organism>
<comment type="caution">
    <text evidence="2">The sequence shown here is derived from an EMBL/GenBank/DDBJ whole genome shotgun (WGS) entry which is preliminary data.</text>
</comment>
<proteinExistence type="predicted"/>
<gene>
    <name evidence="2" type="ORF">ENR23_09640</name>
</gene>
<dbReference type="InterPro" id="IPR029024">
    <property type="entry name" value="TerB-like"/>
</dbReference>
<dbReference type="SUPFAM" id="SSF158682">
    <property type="entry name" value="TerB-like"/>
    <property type="match status" value="1"/>
</dbReference>
<protein>
    <submittedName>
        <fullName evidence="2">GTPase</fullName>
    </submittedName>
</protein>
<evidence type="ECO:0000313" key="2">
    <source>
        <dbReference type="EMBL" id="HGZ43669.1"/>
    </source>
</evidence>